<evidence type="ECO:0000313" key="2">
    <source>
        <dbReference type="EMBL" id="SDL40506.1"/>
    </source>
</evidence>
<dbReference type="EMBL" id="FNGF01000005">
    <property type="protein sequence ID" value="SDL40506.1"/>
    <property type="molecule type" value="Genomic_DNA"/>
</dbReference>
<sequence length="94" mass="10407">MSGQIRLDYAELEEASQRIISDSQAITDELSDLANKLDNLDWQDAAAEAYQGQRAEWDQSLAKLLEILDNVGAAVNTAKENYMNTEAANARKFG</sequence>
<dbReference type="SUPFAM" id="SSF140453">
    <property type="entry name" value="EsxAB dimer-like"/>
    <property type="match status" value="1"/>
</dbReference>
<dbReference type="NCBIfam" id="TIGR03930">
    <property type="entry name" value="WXG100_ESAT6"/>
    <property type="match status" value="1"/>
</dbReference>
<dbReference type="RefSeq" id="WP_091052668.1">
    <property type="nucleotide sequence ID" value="NZ_FNGF01000005.1"/>
</dbReference>
<dbReference type="AlphaFoldDB" id="A0A1G9JTC1"/>
<evidence type="ECO:0000256" key="1">
    <source>
        <dbReference type="RuleBase" id="RU362001"/>
    </source>
</evidence>
<keyword evidence="3" id="KW-1185">Reference proteome</keyword>
<dbReference type="STRING" id="380244.SAMN05216298_3843"/>
<comment type="similarity">
    <text evidence="1">Belongs to the WXG100 family.</text>
</comment>
<name>A0A1G9JTC1_9ACTN</name>
<dbReference type="Proteomes" id="UP000198662">
    <property type="component" value="Unassembled WGS sequence"/>
</dbReference>
<gene>
    <name evidence="2" type="ORF">SAMN05216298_3843</name>
</gene>
<dbReference type="Pfam" id="PF06013">
    <property type="entry name" value="WXG100"/>
    <property type="match status" value="1"/>
</dbReference>
<evidence type="ECO:0000313" key="3">
    <source>
        <dbReference type="Proteomes" id="UP000198662"/>
    </source>
</evidence>
<dbReference type="InterPro" id="IPR036689">
    <property type="entry name" value="ESAT-6-like_sf"/>
</dbReference>
<dbReference type="InterPro" id="IPR010310">
    <property type="entry name" value="T7SS_ESAT-6-like"/>
</dbReference>
<proteinExistence type="inferred from homology"/>
<dbReference type="OrthoDB" id="3387628at2"/>
<accession>A0A1G9JTC1</accession>
<dbReference type="Gene3D" id="1.10.287.1060">
    <property type="entry name" value="ESAT-6-like"/>
    <property type="match status" value="1"/>
</dbReference>
<protein>
    <recommendedName>
        <fullName evidence="1">ESAT-6-like protein</fullName>
    </recommendedName>
</protein>
<reference evidence="3" key="1">
    <citation type="submission" date="2016-10" db="EMBL/GenBank/DDBJ databases">
        <authorList>
            <person name="Varghese N."/>
            <person name="Submissions S."/>
        </authorList>
    </citation>
    <scope>NUCLEOTIDE SEQUENCE [LARGE SCALE GENOMIC DNA]</scope>
    <source>
        <strain evidence="3">CGMCC 4.3147</strain>
    </source>
</reference>
<organism evidence="2 3">
    <name type="scientific">Glycomyces sambucus</name>
    <dbReference type="NCBI Taxonomy" id="380244"/>
    <lineage>
        <taxon>Bacteria</taxon>
        <taxon>Bacillati</taxon>
        <taxon>Actinomycetota</taxon>
        <taxon>Actinomycetes</taxon>
        <taxon>Glycomycetales</taxon>
        <taxon>Glycomycetaceae</taxon>
        <taxon>Glycomyces</taxon>
    </lineage>
</organism>